<organism evidence="1 2">
    <name type="scientific">Oribacterium sinus</name>
    <dbReference type="NCBI Taxonomy" id="237576"/>
    <lineage>
        <taxon>Bacteria</taxon>
        <taxon>Bacillati</taxon>
        <taxon>Bacillota</taxon>
        <taxon>Clostridia</taxon>
        <taxon>Lachnospirales</taxon>
        <taxon>Lachnospiraceae</taxon>
        <taxon>Oribacterium</taxon>
    </lineage>
</organism>
<sequence>MKKSQNPSAVRSRKEISIALLKLMQEYPYAEISVKQIIME</sequence>
<dbReference type="EMBL" id="JABZRA010000242">
    <property type="protein sequence ID" value="MBF1273734.1"/>
    <property type="molecule type" value="Genomic_DNA"/>
</dbReference>
<accession>A0A930GWY4</accession>
<protein>
    <submittedName>
        <fullName evidence="1">TetR/AcrR family transcriptional regulator</fullName>
    </submittedName>
</protein>
<dbReference type="AlphaFoldDB" id="A0A930GWY4"/>
<evidence type="ECO:0000313" key="2">
    <source>
        <dbReference type="Proteomes" id="UP000775770"/>
    </source>
</evidence>
<gene>
    <name evidence="1" type="ORF">HXM90_10075</name>
</gene>
<proteinExistence type="predicted"/>
<reference evidence="1" key="1">
    <citation type="submission" date="2020-04" db="EMBL/GenBank/DDBJ databases">
        <title>Deep metagenomics examines the oral microbiome during advanced dental caries in children, revealing novel taxa and co-occurrences with host molecules.</title>
        <authorList>
            <person name="Baker J.L."/>
            <person name="Morton J.T."/>
            <person name="Dinis M."/>
            <person name="Alvarez R."/>
            <person name="Tran N.C."/>
            <person name="Knight R."/>
            <person name="Edlund A."/>
        </authorList>
    </citation>
    <scope>NUCLEOTIDE SEQUENCE</scope>
    <source>
        <strain evidence="1">JCVI_38_bin.19</strain>
    </source>
</reference>
<name>A0A930GWY4_9FIRM</name>
<feature type="non-terminal residue" evidence="1">
    <location>
        <position position="40"/>
    </location>
</feature>
<dbReference type="Proteomes" id="UP000775770">
    <property type="component" value="Unassembled WGS sequence"/>
</dbReference>
<evidence type="ECO:0000313" key="1">
    <source>
        <dbReference type="EMBL" id="MBF1273734.1"/>
    </source>
</evidence>
<comment type="caution">
    <text evidence="1">The sequence shown here is derived from an EMBL/GenBank/DDBJ whole genome shotgun (WGS) entry which is preliminary data.</text>
</comment>